<dbReference type="Gene3D" id="1.10.8.60">
    <property type="match status" value="1"/>
</dbReference>
<dbReference type="Pfam" id="PF00308">
    <property type="entry name" value="Bac_DnaA"/>
    <property type="match status" value="1"/>
</dbReference>
<evidence type="ECO:0000259" key="1">
    <source>
        <dbReference type="Pfam" id="PF00308"/>
    </source>
</evidence>
<dbReference type="GO" id="GO:0006270">
    <property type="term" value="P:DNA replication initiation"/>
    <property type="evidence" value="ECO:0007669"/>
    <property type="project" value="TreeGrafter"/>
</dbReference>
<dbReference type="NCBIfam" id="TIGR03420">
    <property type="entry name" value="DnaA_homol_Hda"/>
    <property type="match status" value="1"/>
</dbReference>
<feature type="domain" description="Chromosomal replication initiator protein DnaA ATPAse" evidence="1">
    <location>
        <begin position="17"/>
        <end position="162"/>
    </location>
</feature>
<dbReference type="RefSeq" id="WP_103918910.1">
    <property type="nucleotide sequence ID" value="NZ_FMSV02000129.1"/>
</dbReference>
<evidence type="ECO:0000313" key="4">
    <source>
        <dbReference type="Proteomes" id="UP000236724"/>
    </source>
</evidence>
<dbReference type="InterPro" id="IPR025662">
    <property type="entry name" value="Sigma_54_int_dom_ATP-bd_1"/>
</dbReference>
<dbReference type="PANTHER" id="PTHR30050">
    <property type="entry name" value="CHROMOSOMAL REPLICATION INITIATOR PROTEIN DNAA"/>
    <property type="match status" value="1"/>
</dbReference>
<dbReference type="InterPro" id="IPR027417">
    <property type="entry name" value="P-loop_NTPase"/>
</dbReference>
<reference evidence="3 4" key="1">
    <citation type="submission" date="2016-10" db="EMBL/GenBank/DDBJ databases">
        <authorList>
            <person name="de Groot N.N."/>
        </authorList>
    </citation>
    <scope>NUCLEOTIDE SEQUENCE [LARGE SCALE GENOMIC DNA]</scope>
    <source>
        <strain evidence="3">MBHS1</strain>
    </source>
</reference>
<organism evidence="3 4">
    <name type="scientific">Candidatus Venteria ishoeyi</name>
    <dbReference type="NCBI Taxonomy" id="1899563"/>
    <lineage>
        <taxon>Bacteria</taxon>
        <taxon>Pseudomonadati</taxon>
        <taxon>Pseudomonadota</taxon>
        <taxon>Gammaproteobacteria</taxon>
        <taxon>Thiotrichales</taxon>
        <taxon>Thiotrichaceae</taxon>
        <taxon>Venteria</taxon>
    </lineage>
</organism>
<dbReference type="AlphaFoldDB" id="A0A1H6F6H3"/>
<dbReference type="EMBL" id="FMSV02000129">
    <property type="protein sequence ID" value="SEH04899.1"/>
    <property type="molecule type" value="Genomic_DNA"/>
</dbReference>
<dbReference type="Pfam" id="PF22688">
    <property type="entry name" value="Hda_lid"/>
    <property type="match status" value="1"/>
</dbReference>
<dbReference type="InterPro" id="IPR013317">
    <property type="entry name" value="DnaA_dom"/>
</dbReference>
<evidence type="ECO:0000259" key="2">
    <source>
        <dbReference type="Pfam" id="PF22688"/>
    </source>
</evidence>
<dbReference type="InterPro" id="IPR055199">
    <property type="entry name" value="Hda_lid"/>
</dbReference>
<dbReference type="CDD" id="cd00009">
    <property type="entry name" value="AAA"/>
    <property type="match status" value="1"/>
</dbReference>
<dbReference type="Gene3D" id="3.40.50.300">
    <property type="entry name" value="P-loop containing nucleotide triphosphate hydrolases"/>
    <property type="match status" value="1"/>
</dbReference>
<gene>
    <name evidence="3" type="primary">hda_1</name>
    <name evidence="3" type="ORF">MBHS_00751</name>
</gene>
<dbReference type="InterPro" id="IPR017788">
    <property type="entry name" value="Hda"/>
</dbReference>
<dbReference type="PROSITE" id="PS00675">
    <property type="entry name" value="SIGMA54_INTERACT_1"/>
    <property type="match status" value="1"/>
</dbReference>
<accession>A0A1H6F6H3</accession>
<feature type="domain" description="Hda lid" evidence="2">
    <location>
        <begin position="173"/>
        <end position="234"/>
    </location>
</feature>
<dbReference type="OrthoDB" id="9784878at2"/>
<evidence type="ECO:0000313" key="3">
    <source>
        <dbReference type="EMBL" id="SEH04899.1"/>
    </source>
</evidence>
<dbReference type="PANTHER" id="PTHR30050:SF5">
    <property type="entry name" value="DNAA REGULATORY INACTIVATOR HDA"/>
    <property type="match status" value="1"/>
</dbReference>
<name>A0A1H6F6H3_9GAMM</name>
<sequence>MSAQLPLAFRWQVPSQSFSNYIAKSNQTVYQTLLQVLDKKEELSMYLWGESGTGKSHLLQAACQYASARNQIPVYLPFSQLQHISPDALDGLETVDLVCLDDIQQITSSSPAMLLEWEQALFGLFNRLHENQVPLLITANTQVQSLGLNLEDLVSRLSWGYSFKLEPLPENCKRIILQKYATSLGLSLPDKVADYLLSHHPENLKQLIIYLDKLNYASLAKKRRLSIPFIREVLNDRFSGE</sequence>
<dbReference type="GO" id="GO:0032297">
    <property type="term" value="P:negative regulation of DNA-templated DNA replication initiation"/>
    <property type="evidence" value="ECO:0007669"/>
    <property type="project" value="InterPro"/>
</dbReference>
<dbReference type="SUPFAM" id="SSF52540">
    <property type="entry name" value="P-loop containing nucleoside triphosphate hydrolases"/>
    <property type="match status" value="1"/>
</dbReference>
<protein>
    <submittedName>
        <fullName evidence="3">DnaA regulatory inactivator Hda</fullName>
    </submittedName>
</protein>
<proteinExistence type="predicted"/>
<dbReference type="Proteomes" id="UP000236724">
    <property type="component" value="Unassembled WGS sequence"/>
</dbReference>
<keyword evidence="4" id="KW-1185">Reference proteome</keyword>